<dbReference type="GO" id="GO:0005783">
    <property type="term" value="C:endoplasmic reticulum"/>
    <property type="evidence" value="ECO:0007669"/>
    <property type="project" value="GOC"/>
</dbReference>
<comment type="function">
    <text evidence="6">Involved in the retrieval of endoplasmic reticulum membrane proteins from the early Golgi compartment.</text>
</comment>
<protein>
    <recommendedName>
        <fullName evidence="6">Protein RER1</fullName>
    </recommendedName>
</protein>
<evidence type="ECO:0000313" key="8">
    <source>
        <dbReference type="EMBL" id="CAE0329923.1"/>
    </source>
</evidence>
<dbReference type="GO" id="GO:0000139">
    <property type="term" value="C:Golgi membrane"/>
    <property type="evidence" value="ECO:0007669"/>
    <property type="project" value="TreeGrafter"/>
</dbReference>
<feature type="transmembrane region" description="Helical" evidence="7">
    <location>
        <begin position="161"/>
        <end position="178"/>
    </location>
</feature>
<keyword evidence="4 7" id="KW-1133">Transmembrane helix</keyword>
<evidence type="ECO:0000256" key="3">
    <source>
        <dbReference type="ARBA" id="ARBA00022692"/>
    </source>
</evidence>
<keyword evidence="5 6" id="KW-0472">Membrane</keyword>
<accession>A0A7S3MZX4</accession>
<dbReference type="AlphaFoldDB" id="A0A7S3MZX4"/>
<dbReference type="GO" id="GO:0006621">
    <property type="term" value="P:protein retention in ER lumen"/>
    <property type="evidence" value="ECO:0007669"/>
    <property type="project" value="TreeGrafter"/>
</dbReference>
<sequence length="204" mass="24089">MTDDVAPTNSNNSSPSFDELKTSLLKKYDLEDRYFVAKRKYRILMDSVTPYRQQRWLAFFLLFLVFVGRIYSTEAFAFVCYCVLIVYLKNLMLYLQPCDSYLAELEIAVENDFVLPTRENDEFKPFERKKPEMEVWKSLMRTTLTGILCTFFSILDFDFNAFVLVGYFLFVAVVLFRAKMKHMQYFKYSPFDLGKKVQYAGEAS</sequence>
<dbReference type="EMBL" id="HBIH01026189">
    <property type="protein sequence ID" value="CAE0329923.1"/>
    <property type="molecule type" value="Transcribed_RNA"/>
</dbReference>
<proteinExistence type="inferred from homology"/>
<organism evidence="8">
    <name type="scientific">Strombidium inclinatum</name>
    <dbReference type="NCBI Taxonomy" id="197538"/>
    <lineage>
        <taxon>Eukaryota</taxon>
        <taxon>Sar</taxon>
        <taxon>Alveolata</taxon>
        <taxon>Ciliophora</taxon>
        <taxon>Intramacronucleata</taxon>
        <taxon>Spirotrichea</taxon>
        <taxon>Oligotrichia</taxon>
        <taxon>Strombidiidae</taxon>
        <taxon>Strombidium</taxon>
    </lineage>
</organism>
<dbReference type="GO" id="GO:0006890">
    <property type="term" value="P:retrograde vesicle-mediated transport, Golgi to endoplasmic reticulum"/>
    <property type="evidence" value="ECO:0007669"/>
    <property type="project" value="TreeGrafter"/>
</dbReference>
<dbReference type="PANTHER" id="PTHR10743">
    <property type="entry name" value="PROTEIN RER1"/>
    <property type="match status" value="1"/>
</dbReference>
<dbReference type="PIRSF" id="PIRSF016013">
    <property type="entry name" value="AtER_Rer1p"/>
    <property type="match status" value="1"/>
</dbReference>
<evidence type="ECO:0000256" key="7">
    <source>
        <dbReference type="SAM" id="Phobius"/>
    </source>
</evidence>
<evidence type="ECO:0000256" key="1">
    <source>
        <dbReference type="ARBA" id="ARBA00004141"/>
    </source>
</evidence>
<evidence type="ECO:0000256" key="5">
    <source>
        <dbReference type="ARBA" id="ARBA00023136"/>
    </source>
</evidence>
<keyword evidence="3 7" id="KW-0812">Transmembrane</keyword>
<name>A0A7S3MZX4_9SPIT</name>
<evidence type="ECO:0000256" key="6">
    <source>
        <dbReference type="PIRNR" id="PIRNR016013"/>
    </source>
</evidence>
<dbReference type="PANTHER" id="PTHR10743:SF0">
    <property type="entry name" value="PROTEIN RER1"/>
    <property type="match status" value="1"/>
</dbReference>
<feature type="transmembrane region" description="Helical" evidence="7">
    <location>
        <begin position="56"/>
        <end position="87"/>
    </location>
</feature>
<reference evidence="8" key="1">
    <citation type="submission" date="2021-01" db="EMBL/GenBank/DDBJ databases">
        <authorList>
            <person name="Corre E."/>
            <person name="Pelletier E."/>
            <person name="Niang G."/>
            <person name="Scheremetjew M."/>
            <person name="Finn R."/>
            <person name="Kale V."/>
            <person name="Holt S."/>
            <person name="Cochrane G."/>
            <person name="Meng A."/>
            <person name="Brown T."/>
            <person name="Cohen L."/>
        </authorList>
    </citation>
    <scope>NUCLEOTIDE SEQUENCE</scope>
    <source>
        <strain evidence="8">S3</strain>
    </source>
</reference>
<evidence type="ECO:0000256" key="2">
    <source>
        <dbReference type="ARBA" id="ARBA00006070"/>
    </source>
</evidence>
<comment type="subcellular location">
    <subcellularLocation>
        <location evidence="1">Membrane</location>
        <topology evidence="1">Multi-pass membrane protein</topology>
    </subcellularLocation>
</comment>
<dbReference type="Pfam" id="PF03248">
    <property type="entry name" value="Rer1"/>
    <property type="match status" value="1"/>
</dbReference>
<dbReference type="InterPro" id="IPR004932">
    <property type="entry name" value="Rer1"/>
</dbReference>
<comment type="similarity">
    <text evidence="2 6">Belongs to the RER1 family.</text>
</comment>
<gene>
    <name evidence="8" type="ORF">SINC0208_LOCUS10555</name>
</gene>
<evidence type="ECO:0000256" key="4">
    <source>
        <dbReference type="ARBA" id="ARBA00022989"/>
    </source>
</evidence>